<reference evidence="1" key="1">
    <citation type="submission" date="2021-01" db="EMBL/GenBank/DDBJ databases">
        <title>Phytophthora aleatoria, a newly-described species from Pinus radiata is distinct from Phytophthora cactorum isolates based on comparative genomics.</title>
        <authorList>
            <person name="Mcdougal R."/>
            <person name="Panda P."/>
            <person name="Williams N."/>
            <person name="Studholme D.J."/>
        </authorList>
    </citation>
    <scope>NUCLEOTIDE SEQUENCE</scope>
    <source>
        <strain evidence="1">NZFS 4037</strain>
    </source>
</reference>
<keyword evidence="2" id="KW-1185">Reference proteome</keyword>
<dbReference type="Proteomes" id="UP000709295">
    <property type="component" value="Unassembled WGS sequence"/>
</dbReference>
<sequence length="61" mass="7110">MGYMWRRSAGVDCYLGQIRQSLEPRLKSISTECQCTFQVHSAECRRLASFTTYCKKSVLER</sequence>
<name>A0A8J5IFP5_9STRA</name>
<protein>
    <submittedName>
        <fullName evidence="1">Uncharacterized protein</fullName>
    </submittedName>
</protein>
<comment type="caution">
    <text evidence="1">The sequence shown here is derived from an EMBL/GenBank/DDBJ whole genome shotgun (WGS) entry which is preliminary data.</text>
</comment>
<organism evidence="1 2">
    <name type="scientific">Phytophthora aleatoria</name>
    <dbReference type="NCBI Taxonomy" id="2496075"/>
    <lineage>
        <taxon>Eukaryota</taxon>
        <taxon>Sar</taxon>
        <taxon>Stramenopiles</taxon>
        <taxon>Oomycota</taxon>
        <taxon>Peronosporomycetes</taxon>
        <taxon>Peronosporales</taxon>
        <taxon>Peronosporaceae</taxon>
        <taxon>Phytophthora</taxon>
    </lineage>
</organism>
<accession>A0A8J5IFP5</accession>
<evidence type="ECO:0000313" key="2">
    <source>
        <dbReference type="Proteomes" id="UP000709295"/>
    </source>
</evidence>
<dbReference type="EMBL" id="JAENGY010001421">
    <property type="protein sequence ID" value="KAG6949463.1"/>
    <property type="molecule type" value="Genomic_DNA"/>
</dbReference>
<proteinExistence type="predicted"/>
<evidence type="ECO:0000313" key="1">
    <source>
        <dbReference type="EMBL" id="KAG6949463.1"/>
    </source>
</evidence>
<dbReference type="AlphaFoldDB" id="A0A8J5IFP5"/>
<gene>
    <name evidence="1" type="ORF">JG688_00014616</name>
</gene>